<keyword evidence="1" id="KW-0472">Membrane</keyword>
<feature type="transmembrane region" description="Helical" evidence="1">
    <location>
        <begin position="43"/>
        <end position="63"/>
    </location>
</feature>
<sequence length="131" mass="14044">MAMSGLRQFTTALGVVKKVPPEALIERTAPSVLRELPTERRPAVVELVHWGVGAVGGAVFGLLPGAVRGRAWAGPAYGVAFWAFFEAVVAPTLGLPRRHHTTPERLALLADHVLYGIVVGASPWPHQDRPT</sequence>
<protein>
    <submittedName>
        <fullName evidence="2">Uncharacterized protein</fullName>
    </submittedName>
</protein>
<proteinExistence type="predicted"/>
<feature type="transmembrane region" description="Helical" evidence="1">
    <location>
        <begin position="75"/>
        <end position="94"/>
    </location>
</feature>
<reference evidence="2 3" key="1">
    <citation type="submission" date="2016-10" db="EMBL/GenBank/DDBJ databases">
        <authorList>
            <person name="de Groot N.N."/>
        </authorList>
    </citation>
    <scope>NUCLEOTIDE SEQUENCE [LARGE SCALE GENOMIC DNA]</scope>
    <source>
        <strain evidence="2 3">CGMCC 4.6533</strain>
    </source>
</reference>
<accession>A0A1G8T6D3</accession>
<organism evidence="2 3">
    <name type="scientific">Nonomuraea jiangxiensis</name>
    <dbReference type="NCBI Taxonomy" id="633440"/>
    <lineage>
        <taxon>Bacteria</taxon>
        <taxon>Bacillati</taxon>
        <taxon>Actinomycetota</taxon>
        <taxon>Actinomycetes</taxon>
        <taxon>Streptosporangiales</taxon>
        <taxon>Streptosporangiaceae</taxon>
        <taxon>Nonomuraea</taxon>
    </lineage>
</organism>
<evidence type="ECO:0000313" key="3">
    <source>
        <dbReference type="Proteomes" id="UP000199202"/>
    </source>
</evidence>
<dbReference type="RefSeq" id="WP_090934309.1">
    <property type="nucleotide sequence ID" value="NZ_FNDJ01000010.1"/>
</dbReference>
<dbReference type="STRING" id="633440.SAMN05421869_11085"/>
<keyword evidence="3" id="KW-1185">Reference proteome</keyword>
<evidence type="ECO:0000313" key="2">
    <source>
        <dbReference type="EMBL" id="SDJ37096.1"/>
    </source>
</evidence>
<name>A0A1G8T6D3_9ACTN</name>
<dbReference type="Proteomes" id="UP000199202">
    <property type="component" value="Unassembled WGS sequence"/>
</dbReference>
<dbReference type="AlphaFoldDB" id="A0A1G8T6D3"/>
<gene>
    <name evidence="2" type="ORF">SAMN05421869_11085</name>
</gene>
<dbReference type="OrthoDB" id="3398813at2"/>
<dbReference type="EMBL" id="FNDJ01000010">
    <property type="protein sequence ID" value="SDJ37096.1"/>
    <property type="molecule type" value="Genomic_DNA"/>
</dbReference>
<keyword evidence="1" id="KW-1133">Transmembrane helix</keyword>
<keyword evidence="1" id="KW-0812">Transmembrane</keyword>
<evidence type="ECO:0000256" key="1">
    <source>
        <dbReference type="SAM" id="Phobius"/>
    </source>
</evidence>